<organism evidence="2 3">
    <name type="scientific">Clostridium argentinense CDC 2741</name>
    <dbReference type="NCBI Taxonomy" id="1418104"/>
    <lineage>
        <taxon>Bacteria</taxon>
        <taxon>Bacillati</taxon>
        <taxon>Bacillota</taxon>
        <taxon>Clostridia</taxon>
        <taxon>Eubacteriales</taxon>
        <taxon>Clostridiaceae</taxon>
        <taxon>Clostridium</taxon>
    </lineage>
</organism>
<evidence type="ECO:0000313" key="3">
    <source>
        <dbReference type="Proteomes" id="UP000031366"/>
    </source>
</evidence>
<dbReference type="OrthoDB" id="1926973at2"/>
<keyword evidence="1" id="KW-0472">Membrane</keyword>
<reference evidence="2 3" key="1">
    <citation type="journal article" date="2015" name="Infect. Genet. Evol.">
        <title>Genomic sequences of six botulinum neurotoxin-producing strains representing three clostridial species illustrate the mobility and diversity of botulinum neurotoxin genes.</title>
        <authorList>
            <person name="Smith T.J."/>
            <person name="Hill K.K."/>
            <person name="Xie G."/>
            <person name="Foley B.T."/>
            <person name="Williamson C.H."/>
            <person name="Foster J.T."/>
            <person name="Johnson S.L."/>
            <person name="Chertkov O."/>
            <person name="Teshima H."/>
            <person name="Gibbons H.S."/>
            <person name="Johnsky L.A."/>
            <person name="Karavis M.A."/>
            <person name="Smith L.A."/>
        </authorList>
    </citation>
    <scope>NUCLEOTIDE SEQUENCE [LARGE SCALE GENOMIC DNA]</scope>
    <source>
        <strain evidence="2 3">CDC 2741</strain>
    </source>
</reference>
<evidence type="ECO:0000256" key="1">
    <source>
        <dbReference type="SAM" id="Phobius"/>
    </source>
</evidence>
<sequence>MKKGFLLIEFILVIGIISIILSIGMISFKFFKNYENQITVEHYSNEVVSFINYSRSYSRKEYNDVIIYIDRERNEISSYCKTKLITKLKLPQNIRISYFNQDSIKINKFGYSGSAFTLELTDNSGDINTITMLVGTNYVSIKK</sequence>
<accession>A0A0C1U226</accession>
<protein>
    <recommendedName>
        <fullName evidence="4">Prepilin-type N-terminal cleavage/methylation domain protein</fullName>
    </recommendedName>
</protein>
<keyword evidence="3" id="KW-1185">Reference proteome</keyword>
<keyword evidence="1" id="KW-1133">Transmembrane helix</keyword>
<dbReference type="AlphaFoldDB" id="A0A0C1U226"/>
<feature type="transmembrane region" description="Helical" evidence="1">
    <location>
        <begin position="6"/>
        <end position="28"/>
    </location>
</feature>
<dbReference type="STRING" id="29341.RSJ17_12450"/>
<name>A0A0C1U226_9CLOT</name>
<keyword evidence="1" id="KW-0812">Transmembrane</keyword>
<dbReference type="EMBL" id="AYSO01000015">
    <property type="protein sequence ID" value="KIE46934.1"/>
    <property type="molecule type" value="Genomic_DNA"/>
</dbReference>
<comment type="caution">
    <text evidence="2">The sequence shown here is derived from an EMBL/GenBank/DDBJ whole genome shotgun (WGS) entry which is preliminary data.</text>
</comment>
<gene>
    <name evidence="2" type="ORF">U732_1559</name>
</gene>
<dbReference type="RefSeq" id="WP_039632632.1">
    <property type="nucleotide sequence ID" value="NZ_AYSO01000015.1"/>
</dbReference>
<proteinExistence type="predicted"/>
<dbReference type="Proteomes" id="UP000031366">
    <property type="component" value="Unassembled WGS sequence"/>
</dbReference>
<evidence type="ECO:0000313" key="2">
    <source>
        <dbReference type="EMBL" id="KIE46934.1"/>
    </source>
</evidence>
<evidence type="ECO:0008006" key="4">
    <source>
        <dbReference type="Google" id="ProtNLM"/>
    </source>
</evidence>